<dbReference type="EMBL" id="LT963408">
    <property type="protein sequence ID" value="SOS32780.1"/>
    <property type="molecule type" value="Genomic_DNA"/>
</dbReference>
<dbReference type="RefSeq" id="WP_104698332.1">
    <property type="nucleotide sequence ID" value="NZ_LT963408.1"/>
</dbReference>
<organism evidence="1 2">
    <name type="scientific">Pseudomonas syringae group genomosp. 3</name>
    <dbReference type="NCBI Taxonomy" id="251701"/>
    <lineage>
        <taxon>Bacteria</taxon>
        <taxon>Pseudomonadati</taxon>
        <taxon>Pseudomonadota</taxon>
        <taxon>Gammaproteobacteria</taxon>
        <taxon>Pseudomonadales</taxon>
        <taxon>Pseudomonadaceae</taxon>
        <taxon>Pseudomonas</taxon>
    </lineage>
</organism>
<dbReference type="Proteomes" id="UP000238093">
    <property type="component" value="Chromosome I"/>
</dbReference>
<dbReference type="AlphaFoldDB" id="A0A2K4WA61"/>
<reference evidence="2" key="1">
    <citation type="submission" date="2017-11" db="EMBL/GenBank/DDBJ databases">
        <authorList>
            <person name="Blom J."/>
        </authorList>
    </citation>
    <scope>NUCLEOTIDE SEQUENCE [LARGE SCALE GENOMIC DNA]</scope>
</reference>
<gene>
    <name evidence="1" type="ORF">CFBP6411_01420</name>
</gene>
<evidence type="ECO:0000313" key="2">
    <source>
        <dbReference type="Proteomes" id="UP000238093"/>
    </source>
</evidence>
<accession>A0A2K4WA61</accession>
<name>A0A2K4WA61_9PSED</name>
<evidence type="ECO:0000313" key="1">
    <source>
        <dbReference type="EMBL" id="SOS32780.1"/>
    </source>
</evidence>
<protein>
    <submittedName>
        <fullName evidence="1">Uncharacterized protein</fullName>
    </submittedName>
</protein>
<sequence>MDLQEIIRQSKLLKPKSHQKMVENLFHLLDQIESSVILEGPYRLVLDSNIIMRLESYRQGVISEGILSILLAFMLIKKLPYRFDMVVRPTVFYEYLRQKNLTSSHEHWRKFKELKYLVEEELGSKLFFDGIETYQGAEHYLKLIQNDSDKIAKTLRSYQQKNWQFNFVQRAGCGFAGMLSSDPGFILVPPAFAAEALYSPLGLDYFDERRARRFFVEYIEKNLIECERNDQEFMAKYNSKNEFLFARILKLAPKGNLVGLADLDIYTTCNINNQFSDQSHSRYAPASAALTIDRNLALALRRSTSHQITSGEIVGGPDNEDDIDAKMDAFQEEYKRMQESEKRHRIAWEASKIFMEELLANDAFKGY</sequence>
<proteinExistence type="predicted"/>